<protein>
    <recommendedName>
        <fullName evidence="8">Nephrocystin-4</fullName>
    </recommendedName>
</protein>
<dbReference type="GO" id="GO:0097546">
    <property type="term" value="C:ciliary base"/>
    <property type="evidence" value="ECO:0007669"/>
    <property type="project" value="TreeGrafter"/>
</dbReference>
<dbReference type="GO" id="GO:0090090">
    <property type="term" value="P:negative regulation of canonical Wnt signaling pathway"/>
    <property type="evidence" value="ECO:0007669"/>
    <property type="project" value="InterPro"/>
</dbReference>
<dbReference type="InterPro" id="IPR058687">
    <property type="entry name" value="Ig_NPHP4_1st"/>
</dbReference>
<dbReference type="STRING" id="147828.A0A4S2M732"/>
<dbReference type="OrthoDB" id="313446at2759"/>
<reference evidence="6 7" key="1">
    <citation type="journal article" date="2019" name="BMC Genomics">
        <title>New insights from Opisthorchis felineus genome: update on genomics of the epidemiologically important liver flukes.</title>
        <authorList>
            <person name="Ershov N.I."/>
            <person name="Mordvinov V.A."/>
            <person name="Prokhortchouk E.B."/>
            <person name="Pakharukova M.Y."/>
            <person name="Gunbin K.V."/>
            <person name="Ustyantsev K."/>
            <person name="Genaev M.A."/>
            <person name="Blinov A.G."/>
            <person name="Mazur A."/>
            <person name="Boulygina E."/>
            <person name="Tsygankova S."/>
            <person name="Khrameeva E."/>
            <person name="Chekanov N."/>
            <person name="Fan G."/>
            <person name="Xiao A."/>
            <person name="Zhang H."/>
            <person name="Xu X."/>
            <person name="Yang H."/>
            <person name="Solovyev V."/>
            <person name="Lee S.M."/>
            <person name="Liu X."/>
            <person name="Afonnikov D.A."/>
            <person name="Skryabin K.G."/>
        </authorList>
    </citation>
    <scope>NUCLEOTIDE SEQUENCE [LARGE SCALE GENOMIC DNA]</scope>
    <source>
        <strain evidence="6">AK-0245</strain>
        <tissue evidence="6">Whole organism</tissue>
    </source>
</reference>
<feature type="domain" description="NPHP4 Ig-like" evidence="5">
    <location>
        <begin position="398"/>
        <end position="500"/>
    </location>
</feature>
<accession>A0A4S2M732</accession>
<dbReference type="GO" id="GO:0097730">
    <property type="term" value="C:non-motile cilium"/>
    <property type="evidence" value="ECO:0007669"/>
    <property type="project" value="InterPro"/>
</dbReference>
<dbReference type="InterPro" id="IPR058685">
    <property type="entry name" value="Ig_NPHP4_4th"/>
</dbReference>
<dbReference type="PANTHER" id="PTHR31043:SF3">
    <property type="entry name" value="NEPHROCYSTIN-4"/>
    <property type="match status" value="1"/>
</dbReference>
<feature type="domain" description="NPHP4 Ig-like" evidence="1">
    <location>
        <begin position="702"/>
        <end position="748"/>
    </location>
</feature>
<dbReference type="PANTHER" id="PTHR31043">
    <property type="entry name" value="NEPHROCYSTIN-4"/>
    <property type="match status" value="1"/>
</dbReference>
<dbReference type="AlphaFoldDB" id="A0A4S2M732"/>
<dbReference type="GO" id="GO:0035869">
    <property type="term" value="C:ciliary transition zone"/>
    <property type="evidence" value="ECO:0007669"/>
    <property type="project" value="TreeGrafter"/>
</dbReference>
<dbReference type="InterPro" id="IPR029775">
    <property type="entry name" value="NPHP4"/>
</dbReference>
<evidence type="ECO:0000259" key="3">
    <source>
        <dbReference type="Pfam" id="PF26187"/>
    </source>
</evidence>
<dbReference type="InterPro" id="IPR058686">
    <property type="entry name" value="Ig_NPHP4_3rd"/>
</dbReference>
<dbReference type="InterPro" id="IPR058688">
    <property type="entry name" value="Ig_NPHP4_2nd"/>
</dbReference>
<evidence type="ECO:0000259" key="5">
    <source>
        <dbReference type="Pfam" id="PF26190"/>
    </source>
</evidence>
<evidence type="ECO:0008006" key="8">
    <source>
        <dbReference type="Google" id="ProtNLM"/>
    </source>
</evidence>
<proteinExistence type="predicted"/>
<feature type="domain" description="NPHP4 C2-like" evidence="2">
    <location>
        <begin position="38"/>
        <end position="201"/>
    </location>
</feature>
<dbReference type="Pfam" id="PF26189">
    <property type="entry name" value="Ig_NPHP4_2nd"/>
    <property type="match status" value="1"/>
</dbReference>
<evidence type="ECO:0000313" key="6">
    <source>
        <dbReference type="EMBL" id="TGZ72056.1"/>
    </source>
</evidence>
<dbReference type="EMBL" id="SJOL01004075">
    <property type="protein sequence ID" value="TGZ72057.1"/>
    <property type="molecule type" value="Genomic_DNA"/>
</dbReference>
<feature type="domain" description="NPHP4 Ig-like" evidence="3">
    <location>
        <begin position="754"/>
        <end position="854"/>
    </location>
</feature>
<dbReference type="Proteomes" id="UP000308267">
    <property type="component" value="Unassembled WGS sequence"/>
</dbReference>
<dbReference type="Pfam" id="PF26015">
    <property type="entry name" value="Ig_NPH4_3rd"/>
    <property type="match status" value="1"/>
</dbReference>
<dbReference type="Pfam" id="PF26190">
    <property type="entry name" value="Ig_NPHP4_1st"/>
    <property type="match status" value="1"/>
</dbReference>
<sequence length="854" mass="96711">MTQDDVTFLSHLQPQDYKMRDFELDVIPESELELVESFCFETEANDPLDINEITVEFVACPSLLDNDDLDEVYFSLQFYRFPEVITSRMKFGGNFDTCTDQPGSCCRVLEPSTPEVGKRNIPKGIKITGCQVTFTLDPNWMNPREYEEFFEYLLYKTLQVDVWNAKSHMLVGSTASEMKQLCRQQKPAVQVSIKSTVMHTGESSTSYRESLAGDAMCGHLHLRLSNLGQSSGTPRSQVAAFRKRTNSYLVGSQMDSAFLKFKGGALSDACEFQLLQSQNPLSQPKTESFGTVVQARALKEISAELRALLEEVQGGSPKPDTSKDLSSAYQGGEVELTRFYAAVQETEYGTLSDSYIRLLRSGVGEMDRSEELNITERYRNQKRQEQIERMLSIPTTFEHCLYTSFGCTEFFEFELCNPSEQEDVIEISIEGDSKTVEIIVDPNEVKALKRALGACTPSGNDLFTARDPWDNGKPDGPSLFIYPGESLRIPFKHKTSSFVEETDRYKVDFISKETNQCITELLLEVNIARPVVDRTIRIFAPELTFHEKVLRLPPMHGFPVVMINSFDGDKLINLHKTDVQLWAFASDPTVSAECRTGGGKFEVVVGICTGKSPEIRDFLLAVYIEPSQLRPAYLWRCVVHALQSIKVVTTLGCPSAQIDLSFQSERLLLTRWPRRMSVQVSHKEIKLGTAVSKAPSENMLSVMVPVGVYEFKAKVYPRRTGVHQYLVNLVDETTQRVVYAWILRLEVKPSEVTKSFEIEFPVANGIDKTDSHRKLLSYTNPSANPKRLFLSTDRPDILQFKECQVEVPAKETVQFGLRFTPQLQPHTQRLFVFVNDLDLNDKPEETLLITAHYK</sequence>
<evidence type="ECO:0000259" key="1">
    <source>
        <dbReference type="Pfam" id="PF26015"/>
    </source>
</evidence>
<organism evidence="6 7">
    <name type="scientific">Opisthorchis felineus</name>
    <dbReference type="NCBI Taxonomy" id="147828"/>
    <lineage>
        <taxon>Eukaryota</taxon>
        <taxon>Metazoa</taxon>
        <taxon>Spiralia</taxon>
        <taxon>Lophotrochozoa</taxon>
        <taxon>Platyhelminthes</taxon>
        <taxon>Trematoda</taxon>
        <taxon>Digenea</taxon>
        <taxon>Opisthorchiida</taxon>
        <taxon>Opisthorchiata</taxon>
        <taxon>Opisthorchiidae</taxon>
        <taxon>Opisthorchis</taxon>
    </lineage>
</organism>
<evidence type="ECO:0000313" key="7">
    <source>
        <dbReference type="Proteomes" id="UP000308267"/>
    </source>
</evidence>
<dbReference type="GO" id="GO:1904491">
    <property type="term" value="P:protein localization to ciliary transition zone"/>
    <property type="evidence" value="ECO:0007669"/>
    <property type="project" value="TreeGrafter"/>
</dbReference>
<dbReference type="Pfam" id="PF26187">
    <property type="entry name" value="Ig_NPHP4_4th"/>
    <property type="match status" value="1"/>
</dbReference>
<evidence type="ECO:0000259" key="2">
    <source>
        <dbReference type="Pfam" id="PF26186"/>
    </source>
</evidence>
<evidence type="ECO:0000259" key="4">
    <source>
        <dbReference type="Pfam" id="PF26189"/>
    </source>
</evidence>
<name>A0A4S2M732_OPIFE</name>
<feature type="domain" description="NPHP4 Ig-like" evidence="4">
    <location>
        <begin position="537"/>
        <end position="640"/>
    </location>
</feature>
<dbReference type="EMBL" id="SJOL01004075">
    <property type="protein sequence ID" value="TGZ72056.1"/>
    <property type="molecule type" value="Genomic_DNA"/>
</dbReference>
<keyword evidence="7" id="KW-1185">Reference proteome</keyword>
<dbReference type="GO" id="GO:0036064">
    <property type="term" value="C:ciliary basal body"/>
    <property type="evidence" value="ECO:0007669"/>
    <property type="project" value="TreeGrafter"/>
</dbReference>
<comment type="caution">
    <text evidence="6">The sequence shown here is derived from an EMBL/GenBank/DDBJ whole genome shotgun (WGS) entry which is preliminary data.</text>
</comment>
<gene>
    <name evidence="6" type="ORF">CRM22_002312</name>
</gene>
<dbReference type="Pfam" id="PF26186">
    <property type="entry name" value="NPHP4_C2_3rd"/>
    <property type="match status" value="1"/>
</dbReference>
<dbReference type="InterPro" id="IPR058765">
    <property type="entry name" value="NPHP4_C2-like"/>
</dbReference>